<evidence type="ECO:0000256" key="5">
    <source>
        <dbReference type="ARBA" id="ARBA00022989"/>
    </source>
</evidence>
<feature type="transmembrane region" description="Helical" evidence="8">
    <location>
        <begin position="320"/>
        <end position="338"/>
    </location>
</feature>
<feature type="transmembrane region" description="Helical" evidence="8">
    <location>
        <begin position="59"/>
        <end position="78"/>
    </location>
</feature>
<dbReference type="Pfam" id="PF07690">
    <property type="entry name" value="MFS_1"/>
    <property type="match status" value="1"/>
</dbReference>
<feature type="transmembrane region" description="Helical" evidence="8">
    <location>
        <begin position="350"/>
        <end position="369"/>
    </location>
</feature>
<dbReference type="SUPFAM" id="SSF49478">
    <property type="entry name" value="Cna protein B-type domain"/>
    <property type="match status" value="2"/>
</dbReference>
<evidence type="ECO:0000256" key="8">
    <source>
        <dbReference type="SAM" id="Phobius"/>
    </source>
</evidence>
<keyword evidence="2" id="KW-0813">Transport</keyword>
<feature type="transmembrane region" description="Helical" evidence="8">
    <location>
        <begin position="151"/>
        <end position="172"/>
    </location>
</feature>
<feature type="transmembrane region" description="Helical" evidence="8">
    <location>
        <begin position="418"/>
        <end position="439"/>
    </location>
</feature>
<feature type="compositionally biased region" description="Basic and acidic residues" evidence="7">
    <location>
        <begin position="560"/>
        <end position="572"/>
    </location>
</feature>
<feature type="transmembrane region" description="Helical" evidence="8">
    <location>
        <begin position="375"/>
        <end position="397"/>
    </location>
</feature>
<comment type="caution">
    <text evidence="10">The sequence shown here is derived from an EMBL/GenBank/DDBJ whole genome shotgun (WGS) entry which is preliminary data.</text>
</comment>
<evidence type="ECO:0000256" key="3">
    <source>
        <dbReference type="ARBA" id="ARBA00022475"/>
    </source>
</evidence>
<dbReference type="PANTHER" id="PTHR23501:SF197">
    <property type="entry name" value="COMD"/>
    <property type="match status" value="1"/>
</dbReference>
<keyword evidence="11" id="KW-1185">Reference proteome</keyword>
<feature type="transmembrane region" description="Helical" evidence="8">
    <location>
        <begin position="22"/>
        <end position="47"/>
    </location>
</feature>
<keyword evidence="4 8" id="KW-0812">Transmembrane</keyword>
<organism evidence="10 11">
    <name type="scientific">Kibdelosporangium banguiense</name>
    <dbReference type="NCBI Taxonomy" id="1365924"/>
    <lineage>
        <taxon>Bacteria</taxon>
        <taxon>Bacillati</taxon>
        <taxon>Actinomycetota</taxon>
        <taxon>Actinomycetes</taxon>
        <taxon>Pseudonocardiales</taxon>
        <taxon>Pseudonocardiaceae</taxon>
        <taxon>Kibdelosporangium</taxon>
    </lineage>
</organism>
<protein>
    <submittedName>
        <fullName evidence="10">EmrB/QacA subfamily drug resistance transporter</fullName>
    </submittedName>
</protein>
<evidence type="ECO:0000259" key="9">
    <source>
        <dbReference type="PROSITE" id="PS50850"/>
    </source>
</evidence>
<name>A0ABS4T8W0_9PSEU</name>
<dbReference type="InterPro" id="IPR011701">
    <property type="entry name" value="MFS"/>
</dbReference>
<dbReference type="InterPro" id="IPR020846">
    <property type="entry name" value="MFS_dom"/>
</dbReference>
<feature type="transmembrane region" description="Helical" evidence="8">
    <location>
        <begin position="90"/>
        <end position="112"/>
    </location>
</feature>
<dbReference type="SUPFAM" id="SSF49464">
    <property type="entry name" value="Carboxypeptidase regulatory domain-like"/>
    <property type="match status" value="1"/>
</dbReference>
<keyword evidence="3" id="KW-1003">Cell membrane</keyword>
<feature type="transmembrane region" description="Helical" evidence="8">
    <location>
        <begin position="512"/>
        <end position="533"/>
    </location>
</feature>
<reference evidence="10 11" key="1">
    <citation type="submission" date="2021-03" db="EMBL/GenBank/DDBJ databases">
        <title>Sequencing the genomes of 1000 actinobacteria strains.</title>
        <authorList>
            <person name="Klenk H.-P."/>
        </authorList>
    </citation>
    <scope>NUCLEOTIDE SEQUENCE [LARGE SCALE GENOMIC DNA]</scope>
    <source>
        <strain evidence="10 11">DSM 46670</strain>
    </source>
</reference>
<dbReference type="NCBIfam" id="TIGR00711">
    <property type="entry name" value="efflux_EmrB"/>
    <property type="match status" value="1"/>
</dbReference>
<dbReference type="Gene3D" id="1.20.1720.10">
    <property type="entry name" value="Multidrug resistance protein D"/>
    <property type="match status" value="1"/>
</dbReference>
<feature type="transmembrane region" description="Helical" evidence="8">
    <location>
        <begin position="217"/>
        <end position="234"/>
    </location>
</feature>
<dbReference type="InterPro" id="IPR004638">
    <property type="entry name" value="EmrB-like"/>
</dbReference>
<sequence length="841" mass="88883">MTETAVAPTAPPAGTQLSHRQILVILSGLMLGMFLAALDQTIVGTAIRTIADDLNGLSLQAWATTAYLITSTITTPIYGKLSDIYGRKPFYLLAISLFVIGSLACTFSQSMYELAAFRALQGLGAGGLMSLAFTIIADIVSPRERAKYQGYFMAVFGTSSVLGPVLGGFLAGQTDIASIAGWRWVFLVNVPIGVIALFVVAKVLNVPHERHDHKIDWWGALTLIIGVVPLLIIAEQGREWGWGSDRALLCYVVGAVGLILFVVIEAKMKDAALIPLRLFRSSTFSMVIIAGVILGVGMFGGITMVPQYLQIVKGETPTSAGLLMLPMIVGIMIASMTSGQITSRTGRYKIFPIIGSLFLIAGMGLFYTIEVDSPVWHTMLYMGIFGIGLGLSMQTLTIAAQNAAPARDMGVATASATFFRQMGGTIGVAVFLSVLFSTVGDKIRDAFTRIAPTPGFQAALTDPNVLANADNRQVIQGLQGGGVGNVLQDSSFLQRIDPRLARPFLEGFTDSIQMVFLIGMGVMILAFVVSLFIKEIPLRSGNAMQAAMVEGGEALLPETPPEKAGRHVKPETNGEITGPIPVVGQLDGHQVHGFVQNGEGVAVGGAVLTLIDHEGKQVARGNTDPAGRYVLNAPAEGGYVMIASAPGHQPHASALKLHADPVLLDLTLVGAGEIVGFVNAAQTGQPVPSATVILTDRGGHVVSSHPSASDGSYRFTSVGAGSYTLVVNASGYRPSAVPLAVPEVGEVRQDIQLTSGAELCGIARNHRGLPVPEARITVVDKEGAVVSVTSTDDDGRYKITDLAEGEYTVIASGYAPTVEHLRLGDGEHLKHDVTLGFEEWK</sequence>
<evidence type="ECO:0000313" key="11">
    <source>
        <dbReference type="Proteomes" id="UP001519332"/>
    </source>
</evidence>
<dbReference type="RefSeq" id="WP_209635381.1">
    <property type="nucleotide sequence ID" value="NZ_JAGINW010000001.1"/>
</dbReference>
<dbReference type="Gene3D" id="2.60.40.1120">
    <property type="entry name" value="Carboxypeptidase-like, regulatory domain"/>
    <property type="match status" value="2"/>
</dbReference>
<keyword evidence="5 8" id="KW-1133">Transmembrane helix</keyword>
<evidence type="ECO:0000256" key="4">
    <source>
        <dbReference type="ARBA" id="ARBA00022692"/>
    </source>
</evidence>
<feature type="domain" description="Major facilitator superfamily (MFS) profile" evidence="9">
    <location>
        <begin position="25"/>
        <end position="538"/>
    </location>
</feature>
<feature type="transmembrane region" description="Helical" evidence="8">
    <location>
        <begin position="118"/>
        <end position="139"/>
    </location>
</feature>
<dbReference type="PROSITE" id="PS50850">
    <property type="entry name" value="MFS"/>
    <property type="match status" value="1"/>
</dbReference>
<evidence type="ECO:0000256" key="6">
    <source>
        <dbReference type="ARBA" id="ARBA00023136"/>
    </source>
</evidence>
<gene>
    <name evidence="10" type="ORF">JOF56_001253</name>
</gene>
<evidence type="ECO:0000256" key="2">
    <source>
        <dbReference type="ARBA" id="ARBA00022448"/>
    </source>
</evidence>
<dbReference type="EMBL" id="JAGINW010000001">
    <property type="protein sequence ID" value="MBP2320868.1"/>
    <property type="molecule type" value="Genomic_DNA"/>
</dbReference>
<comment type="subcellular location">
    <subcellularLocation>
        <location evidence="1">Cell membrane</location>
        <topology evidence="1">Multi-pass membrane protein</topology>
    </subcellularLocation>
</comment>
<feature type="region of interest" description="Disordered" evidence="7">
    <location>
        <begin position="555"/>
        <end position="575"/>
    </location>
</feature>
<feature type="transmembrane region" description="Helical" evidence="8">
    <location>
        <begin position="184"/>
        <end position="205"/>
    </location>
</feature>
<dbReference type="Pfam" id="PF13620">
    <property type="entry name" value="CarboxypepD_reg"/>
    <property type="match status" value="3"/>
</dbReference>
<dbReference type="Proteomes" id="UP001519332">
    <property type="component" value="Unassembled WGS sequence"/>
</dbReference>
<dbReference type="CDD" id="cd17502">
    <property type="entry name" value="MFS_Azr1_MDR_like"/>
    <property type="match status" value="1"/>
</dbReference>
<feature type="transmembrane region" description="Helical" evidence="8">
    <location>
        <begin position="284"/>
        <end position="308"/>
    </location>
</feature>
<accession>A0ABS4T8W0</accession>
<evidence type="ECO:0000313" key="10">
    <source>
        <dbReference type="EMBL" id="MBP2320868.1"/>
    </source>
</evidence>
<dbReference type="PANTHER" id="PTHR23501">
    <property type="entry name" value="MAJOR FACILITATOR SUPERFAMILY"/>
    <property type="match status" value="1"/>
</dbReference>
<keyword evidence="6 8" id="KW-0472">Membrane</keyword>
<evidence type="ECO:0000256" key="7">
    <source>
        <dbReference type="SAM" id="MobiDB-lite"/>
    </source>
</evidence>
<dbReference type="InterPro" id="IPR036259">
    <property type="entry name" value="MFS_trans_sf"/>
</dbReference>
<dbReference type="SUPFAM" id="SSF103473">
    <property type="entry name" value="MFS general substrate transporter"/>
    <property type="match status" value="1"/>
</dbReference>
<dbReference type="Gene3D" id="1.20.1250.20">
    <property type="entry name" value="MFS general substrate transporter like domains"/>
    <property type="match status" value="1"/>
</dbReference>
<feature type="transmembrane region" description="Helical" evidence="8">
    <location>
        <begin position="246"/>
        <end position="264"/>
    </location>
</feature>
<dbReference type="InterPro" id="IPR008969">
    <property type="entry name" value="CarboxyPept-like_regulatory"/>
</dbReference>
<proteinExistence type="predicted"/>
<evidence type="ECO:0000256" key="1">
    <source>
        <dbReference type="ARBA" id="ARBA00004651"/>
    </source>
</evidence>